<keyword evidence="3" id="KW-1185">Reference proteome</keyword>
<sequence length="133" mass="15085">MRLAYFFLAFVCFMLTLTHAKPSLQERLPQIKSTTTQNYALLKPLSATISYIYYATQLLSSTHNDQHTTNTNIKFDTSNDSTIIFFKEQNDLDEDITKSIIINNASSNTIDVNHHNGPITALALVLFFCVLTF</sequence>
<comment type="caution">
    <text evidence="2">The sequence shown here is derived from an EMBL/GenBank/DDBJ whole genome shotgun (WGS) entry which is preliminary data.</text>
</comment>
<proteinExistence type="predicted"/>
<keyword evidence="1" id="KW-0732">Signal</keyword>
<dbReference type="OrthoDB" id="10464828at2759"/>
<gene>
    <name evidence="2" type="ORF">BCR42DRAFT_486544</name>
</gene>
<protein>
    <submittedName>
        <fullName evidence="2">Uncharacterized protein</fullName>
    </submittedName>
</protein>
<evidence type="ECO:0000313" key="3">
    <source>
        <dbReference type="Proteomes" id="UP000193560"/>
    </source>
</evidence>
<accession>A0A1X2IY99</accession>
<evidence type="ECO:0000313" key="2">
    <source>
        <dbReference type="EMBL" id="ORZ24242.1"/>
    </source>
</evidence>
<feature type="chain" id="PRO_5012281549" evidence="1">
    <location>
        <begin position="21"/>
        <end position="133"/>
    </location>
</feature>
<dbReference type="Proteomes" id="UP000193560">
    <property type="component" value="Unassembled WGS sequence"/>
</dbReference>
<feature type="signal peptide" evidence="1">
    <location>
        <begin position="1"/>
        <end position="20"/>
    </location>
</feature>
<name>A0A1X2IY99_9FUNG</name>
<reference evidence="2 3" key="1">
    <citation type="submission" date="2016-07" db="EMBL/GenBank/DDBJ databases">
        <title>Pervasive Adenine N6-methylation of Active Genes in Fungi.</title>
        <authorList>
            <consortium name="DOE Joint Genome Institute"/>
            <person name="Mondo S.J."/>
            <person name="Dannebaum R.O."/>
            <person name="Kuo R.C."/>
            <person name="Labutti K."/>
            <person name="Haridas S."/>
            <person name="Kuo A."/>
            <person name="Salamov A."/>
            <person name="Ahrendt S.R."/>
            <person name="Lipzen A."/>
            <person name="Sullivan W."/>
            <person name="Andreopoulos W.B."/>
            <person name="Clum A."/>
            <person name="Lindquist E."/>
            <person name="Daum C."/>
            <person name="Ramamoorthy G.K."/>
            <person name="Gryganskyi A."/>
            <person name="Culley D."/>
            <person name="Magnuson J.K."/>
            <person name="James T.Y."/>
            <person name="O'Malley M.A."/>
            <person name="Stajich J.E."/>
            <person name="Spatafora J.W."/>
            <person name="Visel A."/>
            <person name="Grigoriev I.V."/>
        </authorList>
    </citation>
    <scope>NUCLEOTIDE SEQUENCE [LARGE SCALE GENOMIC DNA]</scope>
    <source>
        <strain evidence="2 3">NRRL 1336</strain>
    </source>
</reference>
<dbReference type="AlphaFoldDB" id="A0A1X2IY99"/>
<organism evidence="2 3">
    <name type="scientific">Absidia repens</name>
    <dbReference type="NCBI Taxonomy" id="90262"/>
    <lineage>
        <taxon>Eukaryota</taxon>
        <taxon>Fungi</taxon>
        <taxon>Fungi incertae sedis</taxon>
        <taxon>Mucoromycota</taxon>
        <taxon>Mucoromycotina</taxon>
        <taxon>Mucoromycetes</taxon>
        <taxon>Mucorales</taxon>
        <taxon>Cunninghamellaceae</taxon>
        <taxon>Absidia</taxon>
    </lineage>
</organism>
<dbReference type="EMBL" id="MCGE01000002">
    <property type="protein sequence ID" value="ORZ24242.1"/>
    <property type="molecule type" value="Genomic_DNA"/>
</dbReference>
<evidence type="ECO:0000256" key="1">
    <source>
        <dbReference type="SAM" id="SignalP"/>
    </source>
</evidence>